<protein>
    <submittedName>
        <fullName evidence="7">D-erythrulose kinase</fullName>
    </submittedName>
</protein>
<dbReference type="InterPro" id="IPR036117">
    <property type="entry name" value="DhaL_dom_sf"/>
</dbReference>
<keyword evidence="4" id="KW-0067">ATP-binding</keyword>
<dbReference type="NCBIfam" id="NF011049">
    <property type="entry name" value="PRK14479.1"/>
    <property type="match status" value="1"/>
</dbReference>
<dbReference type="GO" id="GO:0019563">
    <property type="term" value="P:glycerol catabolic process"/>
    <property type="evidence" value="ECO:0007669"/>
    <property type="project" value="TreeGrafter"/>
</dbReference>
<comment type="caution">
    <text evidence="7">The sequence shown here is derived from an EMBL/GenBank/DDBJ whole genome shotgun (WGS) entry which is preliminary data.</text>
</comment>
<dbReference type="GO" id="GO:0005829">
    <property type="term" value="C:cytosol"/>
    <property type="evidence" value="ECO:0007669"/>
    <property type="project" value="TreeGrafter"/>
</dbReference>
<dbReference type="Proteomes" id="UP000247892">
    <property type="component" value="Unassembled WGS sequence"/>
</dbReference>
<sequence>MTKIFNDPADFAGDMLSGFARAFPGFVQRVPGGVVRATQAAPGKVAVVVGGGSGHYPAFAGWVGPGLADAAVVGYVFSSPSTQQVVAVATAADAGAGVVLSYGNYAGDVLNFEAARAQLTDAGIPVRSVVVSDDLASAPRDERSLRRGTAGDLVVVKIAGAAAEAGYDLEGVVRVAERTNAATVSLGIAFEGPTPPGSRGPLFTVRDGRMGVGLGIHGEPGVSEEPLLGARELAGLLVGRVLAERPDGARRATVLLNGMGATKYEELFVLWNEVVPALEAEGVEIVEPEVGELITSLDMAGLSLTITWLDDELEALWGAPAQSPAYRKGPAEAAPLTPRPVPEIAERAIPEASEASRHVAKLVHAAFETAAAALAEAEPELGELDSVAGNGDHGRVMARGARAAATAAGRAVEAGAGTATTLLFAADAWSDRAGGSSGALWGAGLRAAARVLSDTDPPANAVQAACRSALDAVTAYGNARVGDKTVVDAFLPFTESLEADLAAELPLGPAWVNASAVAARAAEATASLSPRLGRARPLAARSLGHRDPGAVSFAVVVTAIAEHVA</sequence>
<dbReference type="Gene3D" id="1.25.40.340">
    <property type="match status" value="1"/>
</dbReference>
<dbReference type="RefSeq" id="WP_110343791.1">
    <property type="nucleotide sequence ID" value="NZ_JBHVKT010000033.1"/>
</dbReference>
<keyword evidence="2" id="KW-0547">Nucleotide-binding</keyword>
<dbReference type="GO" id="GO:0004371">
    <property type="term" value="F:glycerone kinase activity"/>
    <property type="evidence" value="ECO:0007669"/>
    <property type="project" value="InterPro"/>
</dbReference>
<keyword evidence="8" id="KW-1185">Reference proteome</keyword>
<proteinExistence type="predicted"/>
<evidence type="ECO:0000256" key="1">
    <source>
        <dbReference type="ARBA" id="ARBA00022679"/>
    </source>
</evidence>
<dbReference type="PROSITE" id="PS51481">
    <property type="entry name" value="DHAK"/>
    <property type="match status" value="1"/>
</dbReference>
<dbReference type="Gene3D" id="3.40.50.10440">
    <property type="entry name" value="Dihydroxyacetone kinase, domain 1"/>
    <property type="match status" value="1"/>
</dbReference>
<dbReference type="FunFam" id="1.25.40.340:FF:000002">
    <property type="entry name" value="Dihydroxyacetone kinase, L subunit"/>
    <property type="match status" value="1"/>
</dbReference>
<dbReference type="Pfam" id="PF02733">
    <property type="entry name" value="Dak1"/>
    <property type="match status" value="1"/>
</dbReference>
<evidence type="ECO:0000259" key="5">
    <source>
        <dbReference type="PROSITE" id="PS51480"/>
    </source>
</evidence>
<dbReference type="InterPro" id="IPR004007">
    <property type="entry name" value="DhaL_dom"/>
</dbReference>
<feature type="domain" description="DhaK" evidence="6">
    <location>
        <begin position="7"/>
        <end position="326"/>
    </location>
</feature>
<dbReference type="Pfam" id="PF02734">
    <property type="entry name" value="Dak2"/>
    <property type="match status" value="1"/>
</dbReference>
<dbReference type="SMART" id="SM01120">
    <property type="entry name" value="Dak2"/>
    <property type="match status" value="1"/>
</dbReference>
<dbReference type="SUPFAM" id="SSF82549">
    <property type="entry name" value="DAK1/DegV-like"/>
    <property type="match status" value="1"/>
</dbReference>
<name>A0A318L9E9_9PSEU</name>
<dbReference type="SUPFAM" id="SSF101473">
    <property type="entry name" value="DhaL-like"/>
    <property type="match status" value="1"/>
</dbReference>
<accession>A0A318L9E9</accession>
<gene>
    <name evidence="7" type="ORF">BA062_36340</name>
</gene>
<dbReference type="GO" id="GO:0005524">
    <property type="term" value="F:ATP binding"/>
    <property type="evidence" value="ECO:0007669"/>
    <property type="project" value="UniProtKB-KW"/>
</dbReference>
<feature type="domain" description="DhaL" evidence="5">
    <location>
        <begin position="361"/>
        <end position="562"/>
    </location>
</feature>
<dbReference type="Gene3D" id="3.30.1180.20">
    <property type="entry name" value="Dihydroxyacetone kinase, domain 2"/>
    <property type="match status" value="1"/>
</dbReference>
<dbReference type="EMBL" id="MASU01000023">
    <property type="protein sequence ID" value="PXY17931.1"/>
    <property type="molecule type" value="Genomic_DNA"/>
</dbReference>
<dbReference type="FunFam" id="3.40.50.10440:FF:000001">
    <property type="entry name" value="Dihydroxyacetone kinase, DhaK subunit"/>
    <property type="match status" value="1"/>
</dbReference>
<evidence type="ECO:0000256" key="3">
    <source>
        <dbReference type="ARBA" id="ARBA00022777"/>
    </source>
</evidence>
<dbReference type="OrthoDB" id="9806345at2"/>
<keyword evidence="1" id="KW-0808">Transferase</keyword>
<dbReference type="PANTHER" id="PTHR28629:SF4">
    <property type="entry name" value="TRIOKINASE_FMN CYCLASE"/>
    <property type="match status" value="1"/>
</dbReference>
<organism evidence="7 8">
    <name type="scientific">Prauserella flavalba</name>
    <dbReference type="NCBI Taxonomy" id="1477506"/>
    <lineage>
        <taxon>Bacteria</taxon>
        <taxon>Bacillati</taxon>
        <taxon>Actinomycetota</taxon>
        <taxon>Actinomycetes</taxon>
        <taxon>Pseudonocardiales</taxon>
        <taxon>Pseudonocardiaceae</taxon>
        <taxon>Prauserella</taxon>
    </lineage>
</organism>
<evidence type="ECO:0000259" key="6">
    <source>
        <dbReference type="PROSITE" id="PS51481"/>
    </source>
</evidence>
<dbReference type="AlphaFoldDB" id="A0A318L9E9"/>
<dbReference type="InterPro" id="IPR004006">
    <property type="entry name" value="DhaK_dom"/>
</dbReference>
<evidence type="ECO:0000313" key="7">
    <source>
        <dbReference type="EMBL" id="PXY17931.1"/>
    </source>
</evidence>
<dbReference type="PROSITE" id="PS51480">
    <property type="entry name" value="DHAL"/>
    <property type="match status" value="1"/>
</dbReference>
<dbReference type="PANTHER" id="PTHR28629">
    <property type="entry name" value="TRIOKINASE/FMN CYCLASE"/>
    <property type="match status" value="1"/>
</dbReference>
<reference evidence="7 8" key="1">
    <citation type="submission" date="2016-07" db="EMBL/GenBank/DDBJ databases">
        <title>Draft genome sequence of Prauserella sp. YIM 121212, isolated from alkaline soil.</title>
        <authorList>
            <person name="Ruckert C."/>
            <person name="Albersmeier A."/>
            <person name="Jiang C.-L."/>
            <person name="Jiang Y."/>
            <person name="Kalinowski J."/>
            <person name="Schneider O."/>
            <person name="Winkler A."/>
            <person name="Zotchev S.B."/>
        </authorList>
    </citation>
    <scope>NUCLEOTIDE SEQUENCE [LARGE SCALE GENOMIC DNA]</scope>
    <source>
        <strain evidence="7 8">YIM 121212</strain>
    </source>
</reference>
<evidence type="ECO:0000256" key="2">
    <source>
        <dbReference type="ARBA" id="ARBA00022741"/>
    </source>
</evidence>
<keyword evidence="3 7" id="KW-0418">Kinase</keyword>
<dbReference type="InterPro" id="IPR050861">
    <property type="entry name" value="Dihydroxyacetone_Kinase"/>
</dbReference>
<evidence type="ECO:0000313" key="8">
    <source>
        <dbReference type="Proteomes" id="UP000247892"/>
    </source>
</evidence>
<evidence type="ECO:0000256" key="4">
    <source>
        <dbReference type="ARBA" id="ARBA00022840"/>
    </source>
</evidence>